<dbReference type="AlphaFoldDB" id="A0A2N8L3P7"/>
<dbReference type="OrthoDB" id="8585044at2"/>
<accession>A0A2N8L3P7</accession>
<dbReference type="PANTHER" id="PTHR38776">
    <property type="entry name" value="MLTA-INTERACTING PROTEIN-RELATED"/>
    <property type="match status" value="1"/>
</dbReference>
<dbReference type="PANTHER" id="PTHR38776:SF1">
    <property type="entry name" value="MLTA-INTERACTING PROTEIN-RELATED"/>
    <property type="match status" value="1"/>
</dbReference>
<evidence type="ECO:0000256" key="6">
    <source>
        <dbReference type="SAM" id="SignalP"/>
    </source>
</evidence>
<keyword evidence="5" id="KW-0998">Cell outer membrane</keyword>
<keyword evidence="4" id="KW-0472">Membrane</keyword>
<dbReference type="Pfam" id="PF06629">
    <property type="entry name" value="MipA"/>
    <property type="match status" value="1"/>
</dbReference>
<dbReference type="InterPro" id="IPR010583">
    <property type="entry name" value="MipA"/>
</dbReference>
<evidence type="ECO:0000313" key="8">
    <source>
        <dbReference type="Proteomes" id="UP000235916"/>
    </source>
</evidence>
<evidence type="ECO:0000256" key="5">
    <source>
        <dbReference type="ARBA" id="ARBA00023237"/>
    </source>
</evidence>
<evidence type="ECO:0000256" key="3">
    <source>
        <dbReference type="ARBA" id="ARBA00022729"/>
    </source>
</evidence>
<keyword evidence="3 6" id="KW-0732">Signal</keyword>
<evidence type="ECO:0000256" key="1">
    <source>
        <dbReference type="ARBA" id="ARBA00004442"/>
    </source>
</evidence>
<keyword evidence="8" id="KW-1185">Reference proteome</keyword>
<feature type="chain" id="PRO_5014711803" description="MipA/OmpV family protein" evidence="6">
    <location>
        <begin position="35"/>
        <end position="274"/>
    </location>
</feature>
<dbReference type="RefSeq" id="WP_102766464.1">
    <property type="nucleotide sequence ID" value="NZ_POSP01000001.1"/>
</dbReference>
<organism evidence="7 8">
    <name type="scientific">Kinneretia aquatilis</name>
    <dbReference type="NCBI Taxonomy" id="2070761"/>
    <lineage>
        <taxon>Bacteria</taxon>
        <taxon>Pseudomonadati</taxon>
        <taxon>Pseudomonadota</taxon>
        <taxon>Betaproteobacteria</taxon>
        <taxon>Burkholderiales</taxon>
        <taxon>Sphaerotilaceae</taxon>
        <taxon>Roseateles</taxon>
    </lineage>
</organism>
<reference evidence="7 8" key="1">
    <citation type="submission" date="2018-01" db="EMBL/GenBank/DDBJ databases">
        <title>Draft genome sequence of Paucibacter aquatile CR182 isolated from freshwater of the Nakdong River.</title>
        <authorList>
            <person name="Choi A."/>
            <person name="Chung E.J."/>
        </authorList>
    </citation>
    <scope>NUCLEOTIDE SEQUENCE [LARGE SCALE GENOMIC DNA]</scope>
    <source>
        <strain evidence="7 8">CR182</strain>
    </source>
</reference>
<evidence type="ECO:0000256" key="2">
    <source>
        <dbReference type="ARBA" id="ARBA00005722"/>
    </source>
</evidence>
<evidence type="ECO:0000256" key="4">
    <source>
        <dbReference type="ARBA" id="ARBA00023136"/>
    </source>
</evidence>
<evidence type="ECO:0008006" key="9">
    <source>
        <dbReference type="Google" id="ProtNLM"/>
    </source>
</evidence>
<protein>
    <recommendedName>
        <fullName evidence="9">MipA/OmpV family protein</fullName>
    </recommendedName>
</protein>
<comment type="caution">
    <text evidence="7">The sequence shown here is derived from an EMBL/GenBank/DDBJ whole genome shotgun (WGS) entry which is preliminary data.</text>
</comment>
<gene>
    <name evidence="7" type="ORF">C1O66_02830</name>
</gene>
<dbReference type="GO" id="GO:0009279">
    <property type="term" value="C:cell outer membrane"/>
    <property type="evidence" value="ECO:0007669"/>
    <property type="project" value="UniProtKB-SubCell"/>
</dbReference>
<comment type="similarity">
    <text evidence="2">Belongs to the MipA/OmpV family.</text>
</comment>
<dbReference type="Proteomes" id="UP000235916">
    <property type="component" value="Unassembled WGS sequence"/>
</dbReference>
<comment type="subcellular location">
    <subcellularLocation>
        <location evidence="1">Cell outer membrane</location>
    </subcellularLocation>
</comment>
<evidence type="ECO:0000313" key="7">
    <source>
        <dbReference type="EMBL" id="PND40328.1"/>
    </source>
</evidence>
<proteinExistence type="inferred from homology"/>
<name>A0A2N8L3P7_9BURK</name>
<dbReference type="EMBL" id="POSP01000001">
    <property type="protein sequence ID" value="PND40328.1"/>
    <property type="molecule type" value="Genomic_DNA"/>
</dbReference>
<sequence>MMLNTLRHLPRTGLMACMTAGLGLFSAASAQAQAFDTARIYGAAPERDGGRIGLVALAGHAYQGSKKSRAMLVPSLDYQWSNGWFAGTSNGLGLNFSKQAQFSYGLRLTADFGRDEDRSPALRGMGDIEFRPEIGGFFNYSPSQSLALTSSLRYGSGQDRKGLLVDLGVAHQIPLDGSWRLGVGAALTLANREALQSYFGVSAAQAASSGYAPYRVGAGLRDVRANASLTHILSPRSSVTAGLSVSALQGDAKNSPLTHQKTSVNGLLAFGYLF</sequence>
<feature type="signal peptide" evidence="6">
    <location>
        <begin position="1"/>
        <end position="34"/>
    </location>
</feature>